<evidence type="ECO:0000313" key="2">
    <source>
        <dbReference type="Proteomes" id="UP000499080"/>
    </source>
</evidence>
<proteinExistence type="predicted"/>
<sequence>MILGRSITTQGSNSWVKRMVAAHQINRIIACQKRRQELSRGCISCWHRRENLFMKTALGSPGDKSQAETTIAKILIDVINGFLGMLSKPVAVVEQD</sequence>
<comment type="caution">
    <text evidence="1">The sequence shown here is derived from an EMBL/GenBank/DDBJ whole genome shotgun (WGS) entry which is preliminary data.</text>
</comment>
<protein>
    <submittedName>
        <fullName evidence="1">Uncharacterized protein</fullName>
    </submittedName>
</protein>
<keyword evidence="2" id="KW-1185">Reference proteome</keyword>
<dbReference type="AlphaFoldDB" id="A0A4Y2W7W0"/>
<reference evidence="1 2" key="1">
    <citation type="journal article" date="2019" name="Sci. Rep.">
        <title>Orb-weaving spider Araneus ventricosus genome elucidates the spidroin gene catalogue.</title>
        <authorList>
            <person name="Kono N."/>
            <person name="Nakamura H."/>
            <person name="Ohtoshi R."/>
            <person name="Moran D.A.P."/>
            <person name="Shinohara A."/>
            <person name="Yoshida Y."/>
            <person name="Fujiwara M."/>
            <person name="Mori M."/>
            <person name="Tomita M."/>
            <person name="Arakawa K."/>
        </authorList>
    </citation>
    <scope>NUCLEOTIDE SEQUENCE [LARGE SCALE GENOMIC DNA]</scope>
</reference>
<evidence type="ECO:0000313" key="1">
    <source>
        <dbReference type="EMBL" id="GBO32608.1"/>
    </source>
</evidence>
<dbReference type="EMBL" id="BGPR01056098">
    <property type="protein sequence ID" value="GBO32608.1"/>
    <property type="molecule type" value="Genomic_DNA"/>
</dbReference>
<dbReference type="Proteomes" id="UP000499080">
    <property type="component" value="Unassembled WGS sequence"/>
</dbReference>
<organism evidence="1 2">
    <name type="scientific">Araneus ventricosus</name>
    <name type="common">Orbweaver spider</name>
    <name type="synonym">Epeira ventricosa</name>
    <dbReference type="NCBI Taxonomy" id="182803"/>
    <lineage>
        <taxon>Eukaryota</taxon>
        <taxon>Metazoa</taxon>
        <taxon>Ecdysozoa</taxon>
        <taxon>Arthropoda</taxon>
        <taxon>Chelicerata</taxon>
        <taxon>Arachnida</taxon>
        <taxon>Araneae</taxon>
        <taxon>Araneomorphae</taxon>
        <taxon>Entelegynae</taxon>
        <taxon>Araneoidea</taxon>
        <taxon>Araneidae</taxon>
        <taxon>Araneus</taxon>
    </lineage>
</organism>
<name>A0A4Y2W7W0_ARAVE</name>
<accession>A0A4Y2W7W0</accession>
<gene>
    <name evidence="1" type="ORF">AVEN_110000_1</name>
</gene>